<comment type="caution">
    <text evidence="2">The sequence shown here is derived from an EMBL/GenBank/DDBJ whole genome shotgun (WGS) entry which is preliminary data.</text>
</comment>
<dbReference type="EMBL" id="JAWDJT010000005">
    <property type="protein sequence ID" value="MDU0370687.1"/>
    <property type="molecule type" value="Genomic_DNA"/>
</dbReference>
<feature type="transmembrane region" description="Helical" evidence="1">
    <location>
        <begin position="290"/>
        <end position="314"/>
    </location>
</feature>
<evidence type="ECO:0008006" key="4">
    <source>
        <dbReference type="Google" id="ProtNLM"/>
    </source>
</evidence>
<keyword evidence="1" id="KW-1133">Transmembrane helix</keyword>
<organism evidence="2 3">
    <name type="scientific">Hymenobacter endophyticus</name>
    <dbReference type="NCBI Taxonomy" id="3076335"/>
    <lineage>
        <taxon>Bacteria</taxon>
        <taxon>Pseudomonadati</taxon>
        <taxon>Bacteroidota</taxon>
        <taxon>Cytophagia</taxon>
        <taxon>Cytophagales</taxon>
        <taxon>Hymenobacteraceae</taxon>
        <taxon>Hymenobacter</taxon>
    </lineage>
</organism>
<protein>
    <recommendedName>
        <fullName evidence="4">YfhO family protein</fullName>
    </recommendedName>
</protein>
<feature type="transmembrane region" description="Helical" evidence="1">
    <location>
        <begin position="96"/>
        <end position="118"/>
    </location>
</feature>
<keyword evidence="1" id="KW-0472">Membrane</keyword>
<evidence type="ECO:0000313" key="3">
    <source>
        <dbReference type="Proteomes" id="UP001250698"/>
    </source>
</evidence>
<feature type="transmembrane region" description="Helical" evidence="1">
    <location>
        <begin position="250"/>
        <end position="270"/>
    </location>
</feature>
<keyword evidence="3" id="KW-1185">Reference proteome</keyword>
<evidence type="ECO:0000256" key="1">
    <source>
        <dbReference type="SAM" id="Phobius"/>
    </source>
</evidence>
<feature type="transmembrane region" description="Helical" evidence="1">
    <location>
        <begin position="367"/>
        <end position="387"/>
    </location>
</feature>
<feature type="transmembrane region" description="Helical" evidence="1">
    <location>
        <begin position="394"/>
        <end position="411"/>
    </location>
</feature>
<feature type="transmembrane region" description="Helical" evidence="1">
    <location>
        <begin position="213"/>
        <end position="229"/>
    </location>
</feature>
<reference evidence="2 3" key="1">
    <citation type="submission" date="2023-10" db="EMBL/GenBank/DDBJ databases">
        <title>Hymenobacter endophyticus sp. nov., an isolate from the leaf tissues of wheat.</title>
        <authorList>
            <person name="Dai Y."/>
        </authorList>
    </citation>
    <scope>NUCLEOTIDE SEQUENCE [LARGE SCALE GENOMIC DNA]</scope>
    <source>
        <strain evidence="2 3">ZK17L-C2</strain>
    </source>
</reference>
<dbReference type="Proteomes" id="UP001250698">
    <property type="component" value="Unassembled WGS sequence"/>
</dbReference>
<accession>A0ABU3TH59</accession>
<gene>
    <name evidence="2" type="ORF">ROI90_09810</name>
</gene>
<proteinExistence type="predicted"/>
<feature type="transmembrane region" description="Helical" evidence="1">
    <location>
        <begin position="334"/>
        <end position="355"/>
    </location>
</feature>
<sequence>MKQRYWSGLVIILLLLDTLLTYRQNYQLPLDGDLVPTIFPAPWYSQVMHDPFGWAVLTRQEVYAGTNRFFAHAGMTLYWKQVPLLLQAFLSAIDSLYVASALFNVATQLALIGLLAAYVRLGAQGERTGWGFWLAVLLLFPLFQTSGFYEQMGITNQAITYTFFYAFPLALLLLVLWPFYRAACRNEPLRLPLWQCVLLVLLMVVTVFNGPVVVASVAIVLLVVGVYWLRQQIRQWRQGIRQLPLAQGWLSGQALGLLAILGLLSVYSLYLGRYNAENSDTHTLKQLYELLPTGIYNSFMLQTGLQVLIGVVLLNGQLLRHVVPASPERSRVLLALRLVGLFSVVYLLLLPFGGYRPYRPFLVRGDSILPIIVALLFAYGVSAYYLLRHLRLPVVRWSYAAATGLLLLYFAKADSNPVMPRTNECERWALDQMAQSPEPVVRVSNECNVLAWGPMYDFHMSELQGKMLHYWRVTPAPKQYQQ</sequence>
<feature type="transmembrane region" description="Helical" evidence="1">
    <location>
        <begin position="161"/>
        <end position="179"/>
    </location>
</feature>
<feature type="transmembrane region" description="Helical" evidence="1">
    <location>
        <begin position="130"/>
        <end position="149"/>
    </location>
</feature>
<dbReference type="RefSeq" id="WP_315998168.1">
    <property type="nucleotide sequence ID" value="NZ_JAWDJT010000005.1"/>
</dbReference>
<keyword evidence="1" id="KW-0812">Transmembrane</keyword>
<name>A0ABU3TH59_9BACT</name>
<evidence type="ECO:0000313" key="2">
    <source>
        <dbReference type="EMBL" id="MDU0370687.1"/>
    </source>
</evidence>
<feature type="transmembrane region" description="Helical" evidence="1">
    <location>
        <begin position="191"/>
        <end position="207"/>
    </location>
</feature>